<evidence type="ECO:0000256" key="4">
    <source>
        <dbReference type="ARBA" id="ARBA00047776"/>
    </source>
</evidence>
<dbReference type="InterPro" id="IPR039261">
    <property type="entry name" value="FNR_nucleotide-bd"/>
</dbReference>
<dbReference type="AlphaFoldDB" id="M1LX43"/>
<dbReference type="InterPro" id="IPR017927">
    <property type="entry name" value="FAD-bd_FR_type"/>
</dbReference>
<dbReference type="Pfam" id="PF00175">
    <property type="entry name" value="NAD_binding_1"/>
    <property type="match status" value="1"/>
</dbReference>
<dbReference type="CDD" id="cd06195">
    <property type="entry name" value="FNR1"/>
    <property type="match status" value="1"/>
</dbReference>
<dbReference type="InterPro" id="IPR001433">
    <property type="entry name" value="OxRdtase_FAD/NAD-bd"/>
</dbReference>
<evidence type="ECO:0000313" key="7">
    <source>
        <dbReference type="Proteomes" id="UP000011686"/>
    </source>
</evidence>
<dbReference type="eggNOG" id="COG0543">
    <property type="taxonomic scope" value="Bacteria"/>
</dbReference>
<proteinExistence type="inferred from homology"/>
<dbReference type="EMBL" id="CP003804">
    <property type="protein sequence ID" value="AGF47759.1"/>
    <property type="molecule type" value="Genomic_DNA"/>
</dbReference>
<accession>M1LX43</accession>
<keyword evidence="7" id="KW-1185">Reference proteome</keyword>
<dbReference type="PANTHER" id="PTHR47878:SF2">
    <property type="entry name" value="OXIDOREDUCTASE FAD_NAD(P)-BINDING DOMAIN PROTEIN"/>
    <property type="match status" value="1"/>
</dbReference>
<dbReference type="Pfam" id="PF00970">
    <property type="entry name" value="FAD_binding_6"/>
    <property type="match status" value="1"/>
</dbReference>
<dbReference type="Gene3D" id="3.40.50.80">
    <property type="entry name" value="Nucleotide-binding domain of ferredoxin-NADP reductase (FNR) module"/>
    <property type="match status" value="1"/>
</dbReference>
<evidence type="ECO:0000259" key="5">
    <source>
        <dbReference type="PROSITE" id="PS51384"/>
    </source>
</evidence>
<keyword evidence="6" id="KW-0560">Oxidoreductase</keyword>
<dbReference type="GO" id="GO:0004324">
    <property type="term" value="F:ferredoxin-NADP+ reductase activity"/>
    <property type="evidence" value="ECO:0007669"/>
    <property type="project" value="UniProtKB-EC"/>
</dbReference>
<dbReference type="InterPro" id="IPR017938">
    <property type="entry name" value="Riboflavin_synthase-like_b-brl"/>
</dbReference>
<dbReference type="GO" id="GO:0042167">
    <property type="term" value="P:heme catabolic process"/>
    <property type="evidence" value="ECO:0007669"/>
    <property type="project" value="TreeGrafter"/>
</dbReference>
<comment type="catalytic activity">
    <reaction evidence="4">
        <text>2 reduced [2Fe-2S]-[ferredoxin] + NADP(+) + H(+) = 2 oxidized [2Fe-2S]-[ferredoxin] + NADPH</text>
        <dbReference type="Rhea" id="RHEA:20125"/>
        <dbReference type="Rhea" id="RHEA-COMP:10000"/>
        <dbReference type="Rhea" id="RHEA-COMP:10001"/>
        <dbReference type="ChEBI" id="CHEBI:15378"/>
        <dbReference type="ChEBI" id="CHEBI:33737"/>
        <dbReference type="ChEBI" id="CHEBI:33738"/>
        <dbReference type="ChEBI" id="CHEBI:57783"/>
        <dbReference type="ChEBI" id="CHEBI:58349"/>
        <dbReference type="EC" id="1.18.1.2"/>
    </reaction>
</comment>
<dbReference type="STRING" id="1208918.CDEE_0773"/>
<evidence type="ECO:0000256" key="3">
    <source>
        <dbReference type="ARBA" id="ARBA00022741"/>
    </source>
</evidence>
<dbReference type="InterPro" id="IPR008333">
    <property type="entry name" value="Cbr1-like_FAD-bd_dom"/>
</dbReference>
<dbReference type="PATRIC" id="fig|1208918.3.peg.459"/>
<dbReference type="HOGENOM" id="CLU_003827_3_0_4"/>
<comment type="similarity">
    <text evidence="1">Belongs to the ferredoxin--NADP reductase type 1 family.</text>
</comment>
<evidence type="ECO:0000256" key="1">
    <source>
        <dbReference type="ARBA" id="ARBA00008312"/>
    </source>
</evidence>
<name>M1LX43_9PROT</name>
<dbReference type="GO" id="GO:0000166">
    <property type="term" value="F:nucleotide binding"/>
    <property type="evidence" value="ECO:0007669"/>
    <property type="project" value="UniProtKB-KW"/>
</dbReference>
<dbReference type="InterPro" id="IPR051930">
    <property type="entry name" value="FNR_type-1"/>
</dbReference>
<protein>
    <recommendedName>
        <fullName evidence="2">ferredoxin--NADP(+) reductase</fullName>
        <ecNumber evidence="2">1.18.1.2</ecNumber>
    </recommendedName>
</protein>
<keyword evidence="3" id="KW-0547">Nucleotide-binding</keyword>
<evidence type="ECO:0000313" key="6">
    <source>
        <dbReference type="EMBL" id="AGF47759.1"/>
    </source>
</evidence>
<evidence type="ECO:0000256" key="2">
    <source>
        <dbReference type="ARBA" id="ARBA00013223"/>
    </source>
</evidence>
<dbReference type="InterPro" id="IPR033892">
    <property type="entry name" value="FNR_bac"/>
</dbReference>
<dbReference type="Proteomes" id="UP000011686">
    <property type="component" value="Chromosome"/>
</dbReference>
<dbReference type="EC" id="1.18.1.2" evidence="2"/>
<dbReference type="SUPFAM" id="SSF52343">
    <property type="entry name" value="Ferredoxin reductase-like, C-terminal NADP-linked domain"/>
    <property type="match status" value="1"/>
</dbReference>
<dbReference type="KEGG" id="kct:CDEE_0773"/>
<dbReference type="SUPFAM" id="SSF63380">
    <property type="entry name" value="Riboflavin synthase domain-like"/>
    <property type="match status" value="1"/>
</dbReference>
<dbReference type="PANTHER" id="PTHR47878">
    <property type="entry name" value="OXIDOREDUCTASE FAD/NAD(P)-BINDING DOMAIN PROTEIN"/>
    <property type="match status" value="1"/>
</dbReference>
<dbReference type="PROSITE" id="PS51384">
    <property type="entry name" value="FAD_FR"/>
    <property type="match status" value="1"/>
</dbReference>
<dbReference type="Gene3D" id="2.40.30.10">
    <property type="entry name" value="Translation factors"/>
    <property type="match status" value="1"/>
</dbReference>
<sequence length="262" mass="30812">MIEAKLSKNYTSQIIENIKIWKNDSLFSIKTTKDASYNFQPGQFARLGLINQNNNTLIWRAYSIVSAPHEDFLEFYYTIINKGEFSKILLNLKENDNIFIEKSIWVLNDKSICWTKYKEKNNKLWLIATGTGLSAYISILRDHKTWKYFDKIFLIHSTKFLDELSYKKELEILSKTNKRFKYLPVTTREKSSTISETRITSLVMSGNLETLTKEKLDPESSKIMLCGNPTMVLEMRKILYDRGFYTSKQHITGNLAMERYWI</sequence>
<dbReference type="GO" id="GO:0034599">
    <property type="term" value="P:cellular response to oxidative stress"/>
    <property type="evidence" value="ECO:0007669"/>
    <property type="project" value="TreeGrafter"/>
</dbReference>
<gene>
    <name evidence="6" type="ORF">CDEE_0773</name>
</gene>
<dbReference type="RefSeq" id="WP_015389125.1">
    <property type="nucleotide sequence ID" value="NC_020283.1"/>
</dbReference>
<reference evidence="6 7" key="1">
    <citation type="journal article" date="2013" name="Genome Biol. Evol.">
        <title>Genome evolution and phylogenomic analysis of candidatus kinetoplastibacterium, the betaproteobacterial endosymbionts of strigomonas and angomonas.</title>
        <authorList>
            <person name="Alves J.M."/>
            <person name="Serrano M.G."/>
            <person name="Maia da Silva F."/>
            <person name="Voegtly L.J."/>
            <person name="Matveyev A.V."/>
            <person name="Teixeira M.M."/>
            <person name="Camargo E.P."/>
            <person name="Buck G.A."/>
        </authorList>
    </citation>
    <scope>NUCLEOTIDE SEQUENCE [LARGE SCALE GENOMIC DNA]</scope>
    <source>
        <strain evidence="6 7">TCC036E</strain>
    </source>
</reference>
<organism evidence="6 7">
    <name type="scientific">Candidatus Kinetoplastidibacterium crithidiae TCC036E</name>
    <dbReference type="NCBI Taxonomy" id="1208918"/>
    <lineage>
        <taxon>Bacteria</taxon>
        <taxon>Pseudomonadati</taxon>
        <taxon>Pseudomonadota</taxon>
        <taxon>Betaproteobacteria</taxon>
        <taxon>Candidatus Kinetoplastidibacterium</taxon>
    </lineage>
</organism>
<feature type="domain" description="FAD-binding FR-type" evidence="5">
    <location>
        <begin position="7"/>
        <end position="113"/>
    </location>
</feature>